<dbReference type="InterPro" id="IPR046780">
    <property type="entry name" value="aBig_2"/>
</dbReference>
<gene>
    <name evidence="10" type="ORF">C8U37_10424</name>
</gene>
<dbReference type="Gene3D" id="2.40.128.10">
    <property type="match status" value="1"/>
</dbReference>
<dbReference type="EMBL" id="QAOM01000004">
    <property type="protein sequence ID" value="PTQ85387.1"/>
    <property type="molecule type" value="Genomic_DNA"/>
</dbReference>
<dbReference type="GO" id="GO:0005975">
    <property type="term" value="P:carbohydrate metabolic process"/>
    <property type="evidence" value="ECO:0007669"/>
    <property type="project" value="InterPro"/>
</dbReference>
<keyword evidence="3" id="KW-0732">Signal</keyword>
<dbReference type="PANTHER" id="PTHR43301:SF3">
    <property type="entry name" value="ARABINAN ENDO-1,5-ALPHA-L-ARABINOSIDASE A-RELATED"/>
    <property type="match status" value="1"/>
</dbReference>
<evidence type="ECO:0000256" key="8">
    <source>
        <dbReference type="PIRSR" id="PIRSR606710-2"/>
    </source>
</evidence>
<dbReference type="Pfam" id="PF13385">
    <property type="entry name" value="Laminin_G_3"/>
    <property type="match status" value="1"/>
</dbReference>
<evidence type="ECO:0000256" key="1">
    <source>
        <dbReference type="ARBA" id="ARBA00004834"/>
    </source>
</evidence>
<feature type="site" description="Important for catalytic activity, responsible for pKa modulation of the active site Glu and correct orientation of both the proton donor and substrate" evidence="8">
    <location>
        <position position="248"/>
    </location>
</feature>
<evidence type="ECO:0000256" key="7">
    <source>
        <dbReference type="PIRSR" id="PIRSR606710-1"/>
    </source>
</evidence>
<evidence type="ECO:0000256" key="2">
    <source>
        <dbReference type="ARBA" id="ARBA00009865"/>
    </source>
</evidence>
<dbReference type="GO" id="GO:0004553">
    <property type="term" value="F:hydrolase activity, hydrolyzing O-glycosyl compounds"/>
    <property type="evidence" value="ECO:0007669"/>
    <property type="project" value="InterPro"/>
</dbReference>
<evidence type="ECO:0000256" key="5">
    <source>
        <dbReference type="ARBA" id="ARBA00023157"/>
    </source>
</evidence>
<dbReference type="InterPro" id="IPR013320">
    <property type="entry name" value="ConA-like_dom_sf"/>
</dbReference>
<dbReference type="Pfam" id="PF20578">
    <property type="entry name" value="aBig_2"/>
    <property type="match status" value="1"/>
</dbReference>
<dbReference type="Pfam" id="PF16369">
    <property type="entry name" value="GH43_C"/>
    <property type="match status" value="1"/>
</dbReference>
<comment type="similarity">
    <text evidence="2">Belongs to the glycosyl hydrolase 43 family.</text>
</comment>
<comment type="caution">
    <text evidence="10">The sequence shown here is derived from an EMBL/GenBank/DDBJ whole genome shotgun (WGS) entry which is preliminary data.</text>
</comment>
<dbReference type="Pfam" id="PF04616">
    <property type="entry name" value="Glyco_hydro_43"/>
    <property type="match status" value="1"/>
</dbReference>
<dbReference type="Proteomes" id="UP000244161">
    <property type="component" value="Unassembled WGS sequence"/>
</dbReference>
<organism evidence="10 11">
    <name type="scientific">Trichococcus patagoniensis</name>
    <dbReference type="NCBI Taxonomy" id="382641"/>
    <lineage>
        <taxon>Bacteria</taxon>
        <taxon>Bacillati</taxon>
        <taxon>Bacillota</taxon>
        <taxon>Bacilli</taxon>
        <taxon>Lactobacillales</taxon>
        <taxon>Carnobacteriaceae</taxon>
        <taxon>Trichococcus</taxon>
    </lineage>
</organism>
<protein>
    <submittedName>
        <fullName evidence="10">Arabinan endo-1,5-alpha-L-arabinosidase</fullName>
    </submittedName>
</protein>
<dbReference type="InterPro" id="IPR006558">
    <property type="entry name" value="LamG-like"/>
</dbReference>
<keyword evidence="6" id="KW-0326">Glycosidase</keyword>
<keyword evidence="4" id="KW-0378">Hydrolase</keyword>
<proteinExistence type="inferred from homology"/>
<accession>A0A2T5INJ1</accession>
<dbReference type="InterPro" id="IPR023296">
    <property type="entry name" value="Glyco_hydro_beta-prop_sf"/>
</dbReference>
<evidence type="ECO:0000259" key="9">
    <source>
        <dbReference type="SMART" id="SM00560"/>
    </source>
</evidence>
<comment type="pathway">
    <text evidence="1">Glycan metabolism; L-arabinan degradation.</text>
</comment>
<feature type="active site" description="Proton acceptor" evidence="7">
    <location>
        <position position="63"/>
    </location>
</feature>
<feature type="domain" description="LamG-like jellyroll fold" evidence="9">
    <location>
        <begin position="728"/>
        <end position="857"/>
    </location>
</feature>
<dbReference type="InterPro" id="IPR006710">
    <property type="entry name" value="Glyco_hydro_43"/>
</dbReference>
<dbReference type="Gene3D" id="2.60.120.200">
    <property type="match status" value="1"/>
</dbReference>
<evidence type="ECO:0000256" key="6">
    <source>
        <dbReference type="ARBA" id="ARBA00023295"/>
    </source>
</evidence>
<feature type="active site" description="Proton donor" evidence="7">
    <location>
        <position position="314"/>
    </location>
</feature>
<name>A0A2T5INJ1_9LACT</name>
<dbReference type="PANTHER" id="PTHR43301">
    <property type="entry name" value="ARABINAN ENDO-1,5-ALPHA-L-ARABINOSIDASE"/>
    <property type="match status" value="1"/>
</dbReference>
<dbReference type="SUPFAM" id="SSF49899">
    <property type="entry name" value="Concanavalin A-like lectins/glucanases"/>
    <property type="match status" value="1"/>
</dbReference>
<dbReference type="InterPro" id="IPR050727">
    <property type="entry name" value="GH43_arabinanases"/>
</dbReference>
<reference evidence="10 11" key="1">
    <citation type="submission" date="2018-04" db="EMBL/GenBank/DDBJ databases">
        <title>Genomic Encyclopedia of Archaeal and Bacterial Type Strains, Phase II (KMG-II): from individual species to whole genera.</title>
        <authorList>
            <person name="Goeker M."/>
        </authorList>
    </citation>
    <scope>NUCLEOTIDE SEQUENCE [LARGE SCALE GENOMIC DNA]</scope>
    <source>
        <strain evidence="10 11">DSM 18806</strain>
    </source>
</reference>
<dbReference type="AlphaFoldDB" id="A0A2T5INJ1"/>
<evidence type="ECO:0000256" key="3">
    <source>
        <dbReference type="ARBA" id="ARBA00022729"/>
    </source>
</evidence>
<evidence type="ECO:0000313" key="10">
    <source>
        <dbReference type="EMBL" id="PTQ85387.1"/>
    </source>
</evidence>
<dbReference type="Gene3D" id="2.115.10.20">
    <property type="entry name" value="Glycosyl hydrolase domain, family 43"/>
    <property type="match status" value="1"/>
</dbReference>
<keyword evidence="11" id="KW-1185">Reference proteome</keyword>
<evidence type="ECO:0000256" key="4">
    <source>
        <dbReference type="ARBA" id="ARBA00022801"/>
    </source>
</evidence>
<sequence>MWKRIKAVTNIKEAFLIITRSRISKLLLCGLAISMAAAVQPQSQVHASETDEALTFSNASVHDPSIIQDQKSGMYYVFGSHIAAAKSTDLINWQNFTNGYASVDNTIYGDLSENLSESFAWAGEDDADSTGGYAVWAPDVIWNKQYRNTDGSKGAYMLYYSVSSTYIRSAIGLAVSKNIEGPYAYVDTIIYSGFQEEEAYDANSDVNKQWESTNIDELIEEGVLEEPNPEWFTENGAYNNAEYTNAIDANILYDKQGKLWMTYGSWSGGTFILELDKKTGIPLYPGQDGVTKDGRMIDRYFGTKIAAGYGRSSEGTYAVYDKEAGYYYLYLTYGGLASDGGYQMRQFRSKSITGPYVDAAGNEAVYPESFDKGVGNFPGVNDHDAIGNKLIGNFLFSRELGEDGTGDGVGYLSAGHNSYYIDAKADKEFLVFHTRFPNKGETHEVRVHQTFKNSNAWPVPTPYRYVGETITGVTQAEVAGTYKFINHGHEITGQLTESTFVQLQDNGTVAGAQEGTWRLYDGYRAELKLADGTYDGVFISQWDPTTEAWVMTFSGMSENGQVIWGSQTSTATDSEQMEKIKAELTESMPDSVMKDIVLPTTAAGGSTIQWTSSDPAVISETGIVTRPEAGQPAALVTLTALIQNELQSEQLSFAIQVEPKEAGKLSAYYSFDGTYTNAAGDQTEAQVTGDRINNTGGAVSFVEGVKGQAASFDGKSGLSLGKGLITQNAYTVAFWIKPTELKQFTTAFFGAATEQSWISLTPVGPANQTMLWSGQQWYDAPIGSTITAGAWTHLAFTVDAGQISVYVNGEEKFTGEAFPNIFEGSAAAFSLGVNYWDQPFKGLIDELYIQDGIVLPADEIKALYEEAPAAIPVAPLAEESISQSTLLYGALVFGAVAVARVPLQHLKKSEE</sequence>
<dbReference type="InterPro" id="IPR032291">
    <property type="entry name" value="Abn2_C"/>
</dbReference>
<dbReference type="SMART" id="SM00560">
    <property type="entry name" value="LamGL"/>
    <property type="match status" value="1"/>
</dbReference>
<keyword evidence="5" id="KW-1015">Disulfide bond</keyword>
<dbReference type="SUPFAM" id="SSF75005">
    <property type="entry name" value="Arabinanase/levansucrase/invertase"/>
    <property type="match status" value="1"/>
</dbReference>
<evidence type="ECO:0000313" key="11">
    <source>
        <dbReference type="Proteomes" id="UP000244161"/>
    </source>
</evidence>